<dbReference type="OrthoDB" id="9810120at2"/>
<dbReference type="RefSeq" id="WP_126579141.1">
    <property type="nucleotide sequence ID" value="NZ_BIFR01000001.1"/>
</dbReference>
<evidence type="ECO:0000256" key="2">
    <source>
        <dbReference type="ARBA" id="ARBA00010519"/>
    </source>
</evidence>
<dbReference type="InterPro" id="IPR039428">
    <property type="entry name" value="NUOK/Mnh_C1-like"/>
</dbReference>
<dbReference type="AlphaFoldDB" id="A0A401ZX53"/>
<dbReference type="EMBL" id="BIFR01000001">
    <property type="protein sequence ID" value="GCE11423.1"/>
    <property type="molecule type" value="Genomic_DNA"/>
</dbReference>
<comment type="caution">
    <text evidence="9">The sequence shown here is derived from an EMBL/GenBank/DDBJ whole genome shotgun (WGS) entry which is preliminary data.</text>
</comment>
<comment type="catalytic activity">
    <reaction evidence="8">
        <text>a quinone + NADH + 5 H(+)(in) = a quinol + NAD(+) + 4 H(+)(out)</text>
        <dbReference type="Rhea" id="RHEA:57888"/>
        <dbReference type="ChEBI" id="CHEBI:15378"/>
        <dbReference type="ChEBI" id="CHEBI:24646"/>
        <dbReference type="ChEBI" id="CHEBI:57540"/>
        <dbReference type="ChEBI" id="CHEBI:57945"/>
        <dbReference type="ChEBI" id="CHEBI:132124"/>
    </reaction>
</comment>
<keyword evidence="5 8" id="KW-0874">Quinone</keyword>
<keyword evidence="7 8" id="KW-0472">Membrane</keyword>
<keyword evidence="6 8" id="KW-1133">Transmembrane helix</keyword>
<evidence type="ECO:0000256" key="6">
    <source>
        <dbReference type="ARBA" id="ARBA00022989"/>
    </source>
</evidence>
<evidence type="ECO:0000256" key="3">
    <source>
        <dbReference type="ARBA" id="ARBA00022448"/>
    </source>
</evidence>
<evidence type="ECO:0000256" key="4">
    <source>
        <dbReference type="ARBA" id="ARBA00022692"/>
    </source>
</evidence>
<comment type="function">
    <text evidence="8">NDH-1 shuttles electrons from NADH, via FMN and iron-sulfur (Fe-S) centers, to quinones in the respiratory chain. The immediate electron acceptor for the enzyme in this species is believed to be ubiquinone. Couples the redox reaction to proton translocation (for every two electrons transferred, four hydrogen ions are translocated across the cytoplasmic membrane), and thus conserves the redox energy in a proton gradient.</text>
</comment>
<evidence type="ECO:0000256" key="1">
    <source>
        <dbReference type="ARBA" id="ARBA00004141"/>
    </source>
</evidence>
<keyword evidence="10" id="KW-1185">Reference proteome</keyword>
<keyword evidence="8" id="KW-0830">Ubiquinone</keyword>
<keyword evidence="3 8" id="KW-0813">Transport</keyword>
<protein>
    <recommendedName>
        <fullName evidence="8">NADH-quinone oxidoreductase subunit K</fullName>
        <ecNumber evidence="8">7.1.1.-</ecNumber>
    </recommendedName>
    <alternativeName>
        <fullName evidence="8">NADH dehydrogenase I subunit K</fullName>
    </alternativeName>
    <alternativeName>
        <fullName evidence="8">NDH-1 subunit K</fullName>
    </alternativeName>
</protein>
<dbReference type="FunFam" id="1.10.287.3510:FF:000001">
    <property type="entry name" value="NADH-quinone oxidoreductase subunit K"/>
    <property type="match status" value="1"/>
</dbReference>
<name>A0A401ZX53_9CHLR</name>
<dbReference type="Gene3D" id="1.10.287.3510">
    <property type="match status" value="1"/>
</dbReference>
<comment type="subunit">
    <text evidence="8">NDH-1 is composed of 14 different subunits. Subunits NuoA, H, J, K, L, M, N constitute the membrane sector of the complex.</text>
</comment>
<evidence type="ECO:0000256" key="7">
    <source>
        <dbReference type="ARBA" id="ARBA00023136"/>
    </source>
</evidence>
<dbReference type="InterPro" id="IPR001133">
    <property type="entry name" value="NADH_UbQ_OxRdtase_chain4L/K"/>
</dbReference>
<dbReference type="Pfam" id="PF00420">
    <property type="entry name" value="Oxidored_q2"/>
    <property type="match status" value="1"/>
</dbReference>
<dbReference type="NCBIfam" id="NF004320">
    <property type="entry name" value="PRK05715.1-2"/>
    <property type="match status" value="1"/>
</dbReference>
<keyword evidence="8" id="KW-1278">Translocase</keyword>
<evidence type="ECO:0000256" key="8">
    <source>
        <dbReference type="HAMAP-Rule" id="MF_01456"/>
    </source>
</evidence>
<accession>A0A401ZX53</accession>
<feature type="transmembrane region" description="Helical" evidence="8">
    <location>
        <begin position="73"/>
        <end position="100"/>
    </location>
</feature>
<comment type="similarity">
    <text evidence="2 8">Belongs to the complex I subunit 4L family.</text>
</comment>
<dbReference type="Proteomes" id="UP000287352">
    <property type="component" value="Unassembled WGS sequence"/>
</dbReference>
<organism evidence="9 10">
    <name type="scientific">Tengunoibacter tsumagoiensis</name>
    <dbReference type="NCBI Taxonomy" id="2014871"/>
    <lineage>
        <taxon>Bacteria</taxon>
        <taxon>Bacillati</taxon>
        <taxon>Chloroflexota</taxon>
        <taxon>Ktedonobacteria</taxon>
        <taxon>Ktedonobacterales</taxon>
        <taxon>Dictyobacteraceae</taxon>
        <taxon>Tengunoibacter</taxon>
    </lineage>
</organism>
<reference evidence="10" key="1">
    <citation type="submission" date="2018-12" db="EMBL/GenBank/DDBJ databases">
        <title>Tengunoibacter tsumagoiensis gen. nov., sp. nov., Dictyobacter kobayashii sp. nov., D. alpinus sp. nov., and D. joshuensis sp. nov. and description of Dictyobacteraceae fam. nov. within the order Ktedonobacterales isolated from Tengu-no-mugimeshi.</title>
        <authorList>
            <person name="Wang C.M."/>
            <person name="Zheng Y."/>
            <person name="Sakai Y."/>
            <person name="Toyoda A."/>
            <person name="Minakuchi Y."/>
            <person name="Abe K."/>
            <person name="Yokota A."/>
            <person name="Yabe S."/>
        </authorList>
    </citation>
    <scope>NUCLEOTIDE SEQUENCE [LARGE SCALE GENOMIC DNA]</scope>
    <source>
        <strain evidence="10">Uno3</strain>
    </source>
</reference>
<dbReference type="GO" id="GO:0048038">
    <property type="term" value="F:quinone binding"/>
    <property type="evidence" value="ECO:0007669"/>
    <property type="project" value="UniProtKB-KW"/>
</dbReference>
<dbReference type="HAMAP" id="MF_01456">
    <property type="entry name" value="NDH1_NuoK"/>
    <property type="match status" value="1"/>
</dbReference>
<dbReference type="GO" id="GO:0042773">
    <property type="term" value="P:ATP synthesis coupled electron transport"/>
    <property type="evidence" value="ECO:0007669"/>
    <property type="project" value="InterPro"/>
</dbReference>
<evidence type="ECO:0000313" key="10">
    <source>
        <dbReference type="Proteomes" id="UP000287352"/>
    </source>
</evidence>
<evidence type="ECO:0000313" key="9">
    <source>
        <dbReference type="EMBL" id="GCE11423.1"/>
    </source>
</evidence>
<keyword evidence="8" id="KW-0520">NAD</keyword>
<keyword evidence="8" id="KW-1003">Cell membrane</keyword>
<gene>
    <name evidence="8 9" type="primary">nuoK</name>
    <name evidence="9" type="ORF">KTT_12820</name>
</gene>
<feature type="transmembrane region" description="Helical" evidence="8">
    <location>
        <begin position="31"/>
        <end position="53"/>
    </location>
</feature>
<evidence type="ECO:0000256" key="5">
    <source>
        <dbReference type="ARBA" id="ARBA00022719"/>
    </source>
</evidence>
<comment type="subcellular location">
    <subcellularLocation>
        <location evidence="8">Cell membrane</location>
        <topology evidence="8">Multi-pass membrane protein</topology>
    </subcellularLocation>
    <subcellularLocation>
        <location evidence="1">Membrane</location>
        <topology evidence="1">Multi-pass membrane protein</topology>
    </subcellularLocation>
</comment>
<keyword evidence="4 8" id="KW-0812">Transmembrane</keyword>
<feature type="transmembrane region" description="Helical" evidence="8">
    <location>
        <begin position="6"/>
        <end position="24"/>
    </location>
</feature>
<dbReference type="GO" id="GO:0005886">
    <property type="term" value="C:plasma membrane"/>
    <property type="evidence" value="ECO:0007669"/>
    <property type="project" value="UniProtKB-SubCell"/>
</dbReference>
<dbReference type="PANTHER" id="PTHR11434:SF16">
    <property type="entry name" value="NADH-UBIQUINONE OXIDOREDUCTASE CHAIN 4L"/>
    <property type="match status" value="1"/>
</dbReference>
<dbReference type="GO" id="GO:0050136">
    <property type="term" value="F:NADH dehydrogenase (quinone) (non-electrogenic) activity"/>
    <property type="evidence" value="ECO:0007669"/>
    <property type="project" value="UniProtKB-UniRule"/>
</dbReference>
<dbReference type="PANTHER" id="PTHR11434">
    <property type="entry name" value="NADH-UBIQUINONE OXIDOREDUCTASE SUBUNIT ND4L"/>
    <property type="match status" value="1"/>
</dbReference>
<dbReference type="EC" id="7.1.1.-" evidence="8"/>
<sequence length="116" mass="12450">MGLTLDHFLILGAVLFCIGLYGAISKRNAIAVLMGIEIMLNAVNITMVGFSFFNQSKSATVAGDFGNYAGHLTGQIFAIFIITVAAAEAAVALAMIIAIYRKRDTVDVGEIDMMKW</sequence>
<dbReference type="GO" id="GO:0030964">
    <property type="term" value="C:NADH dehydrogenase complex"/>
    <property type="evidence" value="ECO:0007669"/>
    <property type="project" value="TreeGrafter"/>
</dbReference>
<proteinExistence type="inferred from homology"/>